<organism evidence="2 3">
    <name type="scientific">Endocarpon pusillum</name>
    <dbReference type="NCBI Taxonomy" id="364733"/>
    <lineage>
        <taxon>Eukaryota</taxon>
        <taxon>Fungi</taxon>
        <taxon>Dikarya</taxon>
        <taxon>Ascomycota</taxon>
        <taxon>Pezizomycotina</taxon>
        <taxon>Eurotiomycetes</taxon>
        <taxon>Chaetothyriomycetidae</taxon>
        <taxon>Verrucariales</taxon>
        <taxon>Verrucariaceae</taxon>
        <taxon>Endocarpon</taxon>
    </lineage>
</organism>
<evidence type="ECO:0000313" key="3">
    <source>
        <dbReference type="Proteomes" id="UP000606974"/>
    </source>
</evidence>
<feature type="region of interest" description="Disordered" evidence="1">
    <location>
        <begin position="1"/>
        <end position="59"/>
    </location>
</feature>
<comment type="caution">
    <text evidence="2">The sequence shown here is derived from an EMBL/GenBank/DDBJ whole genome shotgun (WGS) entry which is preliminary data.</text>
</comment>
<evidence type="ECO:0000313" key="2">
    <source>
        <dbReference type="EMBL" id="KAF7508739.1"/>
    </source>
</evidence>
<keyword evidence="3" id="KW-1185">Reference proteome</keyword>
<accession>A0A8H7AIG3</accession>
<name>A0A8H7AIG3_9EURO</name>
<evidence type="ECO:0000256" key="1">
    <source>
        <dbReference type="SAM" id="MobiDB-lite"/>
    </source>
</evidence>
<proteinExistence type="predicted"/>
<dbReference type="Proteomes" id="UP000606974">
    <property type="component" value="Unassembled WGS sequence"/>
</dbReference>
<dbReference type="AlphaFoldDB" id="A0A8H7AIG3"/>
<gene>
    <name evidence="2" type="ORF">GJ744_008986</name>
</gene>
<sequence length="59" mass="6429">MKMSRAAAVQENSKRDAVKAPALEEAAPVIVSLKKSPQKGPGGKWLQESLLHKRMGPFE</sequence>
<dbReference type="EMBL" id="JAACFV010000050">
    <property type="protein sequence ID" value="KAF7508739.1"/>
    <property type="molecule type" value="Genomic_DNA"/>
</dbReference>
<reference evidence="2" key="1">
    <citation type="submission" date="2020-02" db="EMBL/GenBank/DDBJ databases">
        <authorList>
            <person name="Palmer J.M."/>
        </authorList>
    </citation>
    <scope>NUCLEOTIDE SEQUENCE</scope>
    <source>
        <strain evidence="2">EPUS1.4</strain>
        <tissue evidence="2">Thallus</tissue>
    </source>
</reference>
<protein>
    <submittedName>
        <fullName evidence="2">Uncharacterized protein</fullName>
    </submittedName>
</protein>